<dbReference type="InterPro" id="IPR014535">
    <property type="entry name" value="Hpre_diP_synt_I"/>
</dbReference>
<dbReference type="Proteomes" id="UP000247612">
    <property type="component" value="Unassembled WGS sequence"/>
</dbReference>
<reference evidence="2 3" key="1">
    <citation type="submission" date="2018-05" db="EMBL/GenBank/DDBJ databases">
        <title>Genomic Encyclopedia of Type Strains, Phase IV (KMG-IV): sequencing the most valuable type-strain genomes for metagenomic binning, comparative biology and taxonomic classification.</title>
        <authorList>
            <person name="Goeker M."/>
        </authorList>
    </citation>
    <scope>NUCLEOTIDE SEQUENCE [LARGE SCALE GENOMIC DNA]</scope>
    <source>
        <strain evidence="2 3">JC118</strain>
    </source>
</reference>
<keyword evidence="1" id="KW-0812">Transmembrane</keyword>
<dbReference type="InterPro" id="IPR010898">
    <property type="entry name" value="Hpre_diP_synth_I"/>
</dbReference>
<evidence type="ECO:0000313" key="3">
    <source>
        <dbReference type="Proteomes" id="UP000247612"/>
    </source>
</evidence>
<gene>
    <name evidence="2" type="ORF">DES51_109136</name>
</gene>
<dbReference type="PIRSF" id="PIRSF027391">
    <property type="entry name" value="Hpre_diP_synt_I"/>
    <property type="match status" value="1"/>
</dbReference>
<dbReference type="OrthoDB" id="9799095at2"/>
<keyword evidence="3" id="KW-1185">Reference proteome</keyword>
<dbReference type="Pfam" id="PF07456">
    <property type="entry name" value="Hpre_diP_synt_I"/>
    <property type="match status" value="1"/>
</dbReference>
<protein>
    <submittedName>
        <fullName evidence="2">Heptaprenyl diphosphate synthase</fullName>
    </submittedName>
</protein>
<name>A0A318KN46_9FIRM</name>
<accession>A0A318KN46</accession>
<dbReference type="STRING" id="1034346.GCA_000313565_02798"/>
<evidence type="ECO:0000256" key="1">
    <source>
        <dbReference type="SAM" id="Phobius"/>
    </source>
</evidence>
<evidence type="ECO:0000313" key="2">
    <source>
        <dbReference type="EMBL" id="PXX77882.1"/>
    </source>
</evidence>
<feature type="transmembrane region" description="Helical" evidence="1">
    <location>
        <begin position="137"/>
        <end position="161"/>
    </location>
</feature>
<dbReference type="AlphaFoldDB" id="A0A318KN46"/>
<feature type="transmembrane region" description="Helical" evidence="1">
    <location>
        <begin position="105"/>
        <end position="130"/>
    </location>
</feature>
<sequence length="165" mass="18069">MRNTKKLTMVAMMIALSVVFHTVEGMVWNPAEFVVPGFKLGLANIVGLIALFKFDSKTMITVNFMRVMISSLLTGTILGHVFWLSLSGVVLSTAMAILLHNKVKLSPIGVSIGASAFHCIGQILMAVYLYNQIRMVFYLPVLLLLSVPTGIVTGIISQMVVKRLK</sequence>
<feature type="transmembrane region" description="Helical" evidence="1">
    <location>
        <begin position="7"/>
        <end position="27"/>
    </location>
</feature>
<dbReference type="RefSeq" id="WP_022939080.1">
    <property type="nucleotide sequence ID" value="NZ_CABKRQ010000007.1"/>
</dbReference>
<feature type="transmembrane region" description="Helical" evidence="1">
    <location>
        <begin position="33"/>
        <end position="52"/>
    </location>
</feature>
<dbReference type="EMBL" id="QJKH01000009">
    <property type="protein sequence ID" value="PXX77882.1"/>
    <property type="molecule type" value="Genomic_DNA"/>
</dbReference>
<feature type="transmembrane region" description="Helical" evidence="1">
    <location>
        <begin position="72"/>
        <end position="99"/>
    </location>
</feature>
<dbReference type="Gene3D" id="1.10.1760.20">
    <property type="match status" value="1"/>
</dbReference>
<comment type="caution">
    <text evidence="2">The sequence shown here is derived from an EMBL/GenBank/DDBJ whole genome shotgun (WGS) entry which is preliminary data.</text>
</comment>
<proteinExistence type="predicted"/>
<keyword evidence="1" id="KW-1133">Transmembrane helix</keyword>
<keyword evidence="1" id="KW-0472">Membrane</keyword>
<organism evidence="2 3">
    <name type="scientific">Dielma fastidiosa</name>
    <dbReference type="NCBI Taxonomy" id="1034346"/>
    <lineage>
        <taxon>Bacteria</taxon>
        <taxon>Bacillati</taxon>
        <taxon>Bacillota</taxon>
        <taxon>Erysipelotrichia</taxon>
        <taxon>Erysipelotrichales</taxon>
        <taxon>Erysipelotrichaceae</taxon>
        <taxon>Dielma</taxon>
    </lineage>
</organism>